<proteinExistence type="predicted"/>
<dbReference type="AlphaFoldDB" id="A0A6C0EVQ7"/>
<protein>
    <submittedName>
        <fullName evidence="1">Uncharacterized protein</fullName>
    </submittedName>
</protein>
<accession>A0A6C0EVQ7</accession>
<dbReference type="EMBL" id="MN738918">
    <property type="protein sequence ID" value="QHT31355.1"/>
    <property type="molecule type" value="Genomic_DNA"/>
</dbReference>
<sequence>MTTIYKRNGYKWNINELLSLQREYELLENTIQEIAIKHKRSVDAILYKLLSENFISNVEQARGYTEYYQQQDYTEDKTDGIELNYSDDLYFNDESTTTHKLDNLSDRIWSLETSVSDINFLVKQMFEVLNEKKINSQRSLRYSK</sequence>
<organism evidence="1">
    <name type="scientific">viral metagenome</name>
    <dbReference type="NCBI Taxonomy" id="1070528"/>
    <lineage>
        <taxon>unclassified sequences</taxon>
        <taxon>metagenomes</taxon>
        <taxon>organismal metagenomes</taxon>
    </lineage>
</organism>
<name>A0A6C0EVQ7_9ZZZZ</name>
<reference evidence="1" key="1">
    <citation type="journal article" date="2020" name="Nature">
        <title>Giant virus diversity and host interactions through global metagenomics.</title>
        <authorList>
            <person name="Schulz F."/>
            <person name="Roux S."/>
            <person name="Paez-Espino D."/>
            <person name="Jungbluth S."/>
            <person name="Walsh D.A."/>
            <person name="Denef V.J."/>
            <person name="McMahon K.D."/>
            <person name="Konstantinidis K.T."/>
            <person name="Eloe-Fadrosh E.A."/>
            <person name="Kyrpides N.C."/>
            <person name="Woyke T."/>
        </authorList>
    </citation>
    <scope>NUCLEOTIDE SEQUENCE</scope>
    <source>
        <strain evidence="1">GVMAG-M-3300009155-2</strain>
    </source>
</reference>
<evidence type="ECO:0000313" key="1">
    <source>
        <dbReference type="EMBL" id="QHT31355.1"/>
    </source>
</evidence>